<organism evidence="1 2">
    <name type="scientific">Streptomyces finlayi</name>
    <dbReference type="NCBI Taxonomy" id="67296"/>
    <lineage>
        <taxon>Bacteria</taxon>
        <taxon>Bacillati</taxon>
        <taxon>Actinomycetota</taxon>
        <taxon>Actinomycetes</taxon>
        <taxon>Kitasatosporales</taxon>
        <taxon>Streptomycetaceae</taxon>
        <taxon>Streptomyces</taxon>
    </lineage>
</organism>
<dbReference type="Pfam" id="PF11583">
    <property type="entry name" value="AurF"/>
    <property type="match status" value="1"/>
</dbReference>
<evidence type="ECO:0008006" key="3">
    <source>
        <dbReference type="Google" id="ProtNLM"/>
    </source>
</evidence>
<accession>A0A919CAB1</accession>
<evidence type="ECO:0000313" key="1">
    <source>
        <dbReference type="EMBL" id="GHC94946.1"/>
    </source>
</evidence>
<dbReference type="Gene3D" id="1.10.620.20">
    <property type="entry name" value="Ribonucleotide Reductase, subunit A"/>
    <property type="match status" value="1"/>
</dbReference>
<gene>
    <name evidence="1" type="ORF">GCM10010334_33510</name>
</gene>
<dbReference type="Proteomes" id="UP000638353">
    <property type="component" value="Unassembled WGS sequence"/>
</dbReference>
<name>A0A919CAB1_9ACTN</name>
<sequence length="315" mass="35539">MTYTMAELKVFESWYEKAGVRSTPRRLTPQDQDILKSFFPKHIVPHLNHPLLEAQEAPLKRYVEAQHLYQWLNFTAEFEVSVVLRATQKIADNKSGLELSRRIRMDAFKICVDENYHALYSMDAVDQVEQRSGIKSLDYEFAPFLARLDGVADGHPQHRELVQLLQVVVFETLITALLNDVPKDKGVITLVRDIVRDHAIDEGRHHAYFAAFFKHLWGQLSSSERVLVARLLPDIIVQSLQPATRAARTALSQAGLSDQAVNTIIEDSYHRDAVMAGIVYASERTVALFQECGVLDVPGAREAFAKAGFPQALDA</sequence>
<proteinExistence type="predicted"/>
<reference evidence="1" key="1">
    <citation type="journal article" date="2014" name="Int. J. Syst. Evol. Microbiol.">
        <title>Complete genome sequence of Corynebacterium casei LMG S-19264T (=DSM 44701T), isolated from a smear-ripened cheese.</title>
        <authorList>
            <consortium name="US DOE Joint Genome Institute (JGI-PGF)"/>
            <person name="Walter F."/>
            <person name="Albersmeier A."/>
            <person name="Kalinowski J."/>
            <person name="Ruckert C."/>
        </authorList>
    </citation>
    <scope>NUCLEOTIDE SEQUENCE</scope>
    <source>
        <strain evidence="1">JCM 4637</strain>
    </source>
</reference>
<dbReference type="InterPro" id="IPR025859">
    <property type="entry name" value="AurF/CmlI"/>
</dbReference>
<dbReference type="RefSeq" id="WP_189824159.1">
    <property type="nucleotide sequence ID" value="NZ_BMVC01000006.1"/>
</dbReference>
<dbReference type="InterPro" id="IPR012348">
    <property type="entry name" value="RNR-like"/>
</dbReference>
<evidence type="ECO:0000313" key="2">
    <source>
        <dbReference type="Proteomes" id="UP000638353"/>
    </source>
</evidence>
<dbReference type="InterPro" id="IPR009078">
    <property type="entry name" value="Ferritin-like_SF"/>
</dbReference>
<protein>
    <recommendedName>
        <fullName evidence="3">Diiron oxygenase</fullName>
    </recommendedName>
</protein>
<dbReference type="SUPFAM" id="SSF47240">
    <property type="entry name" value="Ferritin-like"/>
    <property type="match status" value="1"/>
</dbReference>
<comment type="caution">
    <text evidence="1">The sequence shown here is derived from an EMBL/GenBank/DDBJ whole genome shotgun (WGS) entry which is preliminary data.</text>
</comment>
<dbReference type="GO" id="GO:0016491">
    <property type="term" value="F:oxidoreductase activity"/>
    <property type="evidence" value="ECO:0007669"/>
    <property type="project" value="InterPro"/>
</dbReference>
<reference evidence="1" key="2">
    <citation type="submission" date="2020-09" db="EMBL/GenBank/DDBJ databases">
        <authorList>
            <person name="Sun Q."/>
            <person name="Ohkuma M."/>
        </authorList>
    </citation>
    <scope>NUCLEOTIDE SEQUENCE</scope>
    <source>
        <strain evidence="1">JCM 4637</strain>
    </source>
</reference>
<dbReference type="AlphaFoldDB" id="A0A919CAB1"/>
<dbReference type="EMBL" id="BMVC01000006">
    <property type="protein sequence ID" value="GHC94946.1"/>
    <property type="molecule type" value="Genomic_DNA"/>
</dbReference>